<keyword evidence="1 6" id="KW-0597">Phosphoprotein</keyword>
<dbReference type="SUPFAM" id="SSF46894">
    <property type="entry name" value="C-terminal effector domain of the bipartite response regulators"/>
    <property type="match status" value="1"/>
</dbReference>
<sequence length="305" mass="33631">MNALERPRDTILIVDDALDSIRMLNDVLENAGMTVLVALEGAQALNITRNITPDLILLDALMPNMDGFETCRQLKTNPALTDVPIIFMTGLSDTEHVVMGLNSGGVDYVNKPIKADELLARMQVHLANARMAQSARMALDHTGHYLFAVDAKGEQLWATPQVSQRLHQCGYAHTDNLQLLAGELATWLSHSPQPGHHLTPARASKDGPVIEFLASVSAQEHLLRLVDNPRSDDACERLRDHFGLTGREADVMLWIANGKTNREIGQILDMSPRTVNKHLEQVFRKLGVENRTAAAAAAIRCLARF</sequence>
<dbReference type="InterPro" id="IPR011006">
    <property type="entry name" value="CheY-like_superfamily"/>
</dbReference>
<organism evidence="9 10">
    <name type="scientific">Halopseudomonas phragmitis</name>
    <dbReference type="NCBI Taxonomy" id="1931241"/>
    <lineage>
        <taxon>Bacteria</taxon>
        <taxon>Pseudomonadati</taxon>
        <taxon>Pseudomonadota</taxon>
        <taxon>Gammaproteobacteria</taxon>
        <taxon>Pseudomonadales</taxon>
        <taxon>Pseudomonadaceae</taxon>
        <taxon>Halopseudomonas</taxon>
    </lineage>
</organism>
<feature type="modified residue" description="4-aspartylphosphate" evidence="6">
    <location>
        <position position="59"/>
    </location>
</feature>
<dbReference type="InterPro" id="IPR001789">
    <property type="entry name" value="Sig_transdc_resp-reg_receiver"/>
</dbReference>
<keyword evidence="10" id="KW-1185">Reference proteome</keyword>
<dbReference type="SUPFAM" id="SSF52172">
    <property type="entry name" value="CheY-like"/>
    <property type="match status" value="1"/>
</dbReference>
<dbReference type="STRING" id="1931241.BVH74_17560"/>
<evidence type="ECO:0000256" key="4">
    <source>
        <dbReference type="ARBA" id="ARBA00023125"/>
    </source>
</evidence>
<dbReference type="GO" id="GO:0000156">
    <property type="term" value="F:phosphorelay response regulator activity"/>
    <property type="evidence" value="ECO:0007669"/>
    <property type="project" value="TreeGrafter"/>
</dbReference>
<gene>
    <name evidence="9" type="ORF">BVH74_17560</name>
</gene>
<reference evidence="9 10" key="1">
    <citation type="submission" date="2017-03" db="EMBL/GenBank/DDBJ databases">
        <title>Complete genome sequence of the novel DNRA strain Pseudomonas sp. S-6-2 isolated from Chinese polluted river sediment. Journal of Biotechnology.</title>
        <authorList>
            <person name="Li J."/>
            <person name="Xiang F."/>
            <person name="Wang L."/>
            <person name="Xi L."/>
            <person name="Liu J."/>
        </authorList>
    </citation>
    <scope>NUCLEOTIDE SEQUENCE [LARGE SCALE GENOMIC DNA]</scope>
    <source>
        <strain evidence="9 10">S-6-2</strain>
    </source>
</reference>
<evidence type="ECO:0000259" key="7">
    <source>
        <dbReference type="PROSITE" id="PS50043"/>
    </source>
</evidence>
<evidence type="ECO:0000256" key="2">
    <source>
        <dbReference type="ARBA" id="ARBA00023012"/>
    </source>
</evidence>
<dbReference type="Pfam" id="PF00072">
    <property type="entry name" value="Response_reg"/>
    <property type="match status" value="1"/>
</dbReference>
<evidence type="ECO:0000256" key="6">
    <source>
        <dbReference type="PROSITE-ProRule" id="PRU00169"/>
    </source>
</evidence>
<protein>
    <submittedName>
        <fullName evidence="9">DNA-binding response regulator</fullName>
    </submittedName>
</protein>
<dbReference type="CDD" id="cd06170">
    <property type="entry name" value="LuxR_C_like"/>
    <property type="match status" value="1"/>
</dbReference>
<dbReference type="Gene3D" id="1.10.10.10">
    <property type="entry name" value="Winged helix-like DNA-binding domain superfamily/Winged helix DNA-binding domain"/>
    <property type="match status" value="1"/>
</dbReference>
<dbReference type="SMART" id="SM00421">
    <property type="entry name" value="HTH_LUXR"/>
    <property type="match status" value="1"/>
</dbReference>
<dbReference type="InterPro" id="IPR036388">
    <property type="entry name" value="WH-like_DNA-bd_sf"/>
</dbReference>
<dbReference type="RefSeq" id="WP_080051357.1">
    <property type="nucleotide sequence ID" value="NZ_CP020100.1"/>
</dbReference>
<dbReference type="InterPro" id="IPR000792">
    <property type="entry name" value="Tscrpt_reg_LuxR_C"/>
</dbReference>
<dbReference type="Pfam" id="PF00196">
    <property type="entry name" value="GerE"/>
    <property type="match status" value="1"/>
</dbReference>
<dbReference type="Gene3D" id="3.40.50.2300">
    <property type="match status" value="1"/>
</dbReference>
<evidence type="ECO:0000256" key="1">
    <source>
        <dbReference type="ARBA" id="ARBA00022553"/>
    </source>
</evidence>
<dbReference type="PROSITE" id="PS50043">
    <property type="entry name" value="HTH_LUXR_2"/>
    <property type="match status" value="1"/>
</dbReference>
<dbReference type="Proteomes" id="UP000243488">
    <property type="component" value="Chromosome"/>
</dbReference>
<dbReference type="AlphaFoldDB" id="A0A1V0B936"/>
<evidence type="ECO:0000256" key="5">
    <source>
        <dbReference type="ARBA" id="ARBA00023163"/>
    </source>
</evidence>
<dbReference type="GO" id="GO:0006355">
    <property type="term" value="P:regulation of DNA-templated transcription"/>
    <property type="evidence" value="ECO:0007669"/>
    <property type="project" value="InterPro"/>
</dbReference>
<feature type="domain" description="HTH luxR-type" evidence="7">
    <location>
        <begin position="237"/>
        <end position="302"/>
    </location>
</feature>
<keyword evidence="4 9" id="KW-0238">DNA-binding</keyword>
<dbReference type="KEGG" id="ppha:BVH74_17560"/>
<dbReference type="GO" id="GO:0000976">
    <property type="term" value="F:transcription cis-regulatory region binding"/>
    <property type="evidence" value="ECO:0007669"/>
    <property type="project" value="TreeGrafter"/>
</dbReference>
<dbReference type="SMART" id="SM00448">
    <property type="entry name" value="REC"/>
    <property type="match status" value="1"/>
</dbReference>
<dbReference type="PANTHER" id="PTHR48111">
    <property type="entry name" value="REGULATOR OF RPOS"/>
    <property type="match status" value="1"/>
</dbReference>
<evidence type="ECO:0000313" key="10">
    <source>
        <dbReference type="Proteomes" id="UP000243488"/>
    </source>
</evidence>
<dbReference type="CDD" id="cd19920">
    <property type="entry name" value="REC_PA4781-like"/>
    <property type="match status" value="1"/>
</dbReference>
<evidence type="ECO:0000313" key="9">
    <source>
        <dbReference type="EMBL" id="AQZ96449.1"/>
    </source>
</evidence>
<dbReference type="PRINTS" id="PR00038">
    <property type="entry name" value="HTHLUXR"/>
</dbReference>
<dbReference type="EMBL" id="CP020100">
    <property type="protein sequence ID" value="AQZ96449.1"/>
    <property type="molecule type" value="Genomic_DNA"/>
</dbReference>
<feature type="domain" description="Response regulatory" evidence="8">
    <location>
        <begin position="10"/>
        <end position="126"/>
    </location>
</feature>
<keyword evidence="5" id="KW-0804">Transcription</keyword>
<keyword evidence="2" id="KW-0902">Two-component regulatory system</keyword>
<proteinExistence type="predicted"/>
<dbReference type="PROSITE" id="PS50110">
    <property type="entry name" value="RESPONSE_REGULATORY"/>
    <property type="match status" value="1"/>
</dbReference>
<dbReference type="GO" id="GO:0032993">
    <property type="term" value="C:protein-DNA complex"/>
    <property type="evidence" value="ECO:0007669"/>
    <property type="project" value="TreeGrafter"/>
</dbReference>
<keyword evidence="3" id="KW-0805">Transcription regulation</keyword>
<dbReference type="PANTHER" id="PTHR48111:SF1">
    <property type="entry name" value="TWO-COMPONENT RESPONSE REGULATOR ORR33"/>
    <property type="match status" value="1"/>
</dbReference>
<accession>A0A1V0B936</accession>
<name>A0A1V0B936_9GAMM</name>
<evidence type="ECO:0000259" key="8">
    <source>
        <dbReference type="PROSITE" id="PS50110"/>
    </source>
</evidence>
<dbReference type="InterPro" id="IPR016032">
    <property type="entry name" value="Sig_transdc_resp-reg_C-effctor"/>
</dbReference>
<evidence type="ECO:0000256" key="3">
    <source>
        <dbReference type="ARBA" id="ARBA00023015"/>
    </source>
</evidence>
<dbReference type="InterPro" id="IPR039420">
    <property type="entry name" value="WalR-like"/>
</dbReference>
<dbReference type="GO" id="GO:0005829">
    <property type="term" value="C:cytosol"/>
    <property type="evidence" value="ECO:0007669"/>
    <property type="project" value="TreeGrafter"/>
</dbReference>